<evidence type="ECO:0000256" key="4">
    <source>
        <dbReference type="ARBA" id="ARBA00022490"/>
    </source>
</evidence>
<keyword evidence="6" id="KW-0274">FAD</keyword>
<gene>
    <name evidence="11" type="ORF">GCM10007363_08930</name>
</gene>
<evidence type="ECO:0000256" key="1">
    <source>
        <dbReference type="ARBA" id="ARBA00001974"/>
    </source>
</evidence>
<evidence type="ECO:0000256" key="5">
    <source>
        <dbReference type="ARBA" id="ARBA00022630"/>
    </source>
</evidence>
<protein>
    <submittedName>
        <fullName evidence="11">Pyridine nucleotide-disulfide oxidoreductase</fullName>
    </submittedName>
</protein>
<evidence type="ECO:0000259" key="10">
    <source>
        <dbReference type="Pfam" id="PF18113"/>
    </source>
</evidence>
<keyword evidence="4" id="KW-0963">Cytoplasm</keyword>
<dbReference type="Pfam" id="PF07992">
    <property type="entry name" value="Pyr_redox_2"/>
    <property type="match status" value="1"/>
</dbReference>
<comment type="similarity">
    <text evidence="3">Belongs to the FAD-dependent oxidoreductase family.</text>
</comment>
<evidence type="ECO:0000259" key="9">
    <source>
        <dbReference type="Pfam" id="PF07992"/>
    </source>
</evidence>
<comment type="cofactor">
    <cofactor evidence="1">
        <name>FAD</name>
        <dbReference type="ChEBI" id="CHEBI:57692"/>
    </cofactor>
</comment>
<dbReference type="SUPFAM" id="SSF51905">
    <property type="entry name" value="FAD/NAD(P)-binding domain"/>
    <property type="match status" value="1"/>
</dbReference>
<dbReference type="PRINTS" id="PR00411">
    <property type="entry name" value="PNDRDTASEI"/>
</dbReference>
<proteinExistence type="inferred from homology"/>
<evidence type="ECO:0000256" key="7">
    <source>
        <dbReference type="ARBA" id="ARBA00023002"/>
    </source>
</evidence>
<dbReference type="Gene3D" id="3.50.50.60">
    <property type="entry name" value="FAD/NAD(P)-binding domain"/>
    <property type="match status" value="2"/>
</dbReference>
<keyword evidence="8" id="KW-0520">NAD</keyword>
<dbReference type="InterPro" id="IPR023753">
    <property type="entry name" value="FAD/NAD-binding_dom"/>
</dbReference>
<keyword evidence="12" id="KW-1185">Reference proteome</keyword>
<dbReference type="PANTHER" id="PTHR43429:SF3">
    <property type="entry name" value="NITRITE REDUCTASE [NAD(P)H]"/>
    <property type="match status" value="1"/>
</dbReference>
<dbReference type="Proteomes" id="UP000655550">
    <property type="component" value="Unassembled WGS sequence"/>
</dbReference>
<evidence type="ECO:0000313" key="11">
    <source>
        <dbReference type="EMBL" id="GGH90727.1"/>
    </source>
</evidence>
<keyword evidence="7" id="KW-0560">Oxidoreductase</keyword>
<reference evidence="12" key="1">
    <citation type="journal article" date="2019" name="Int. J. Syst. Evol. Microbiol.">
        <title>The Global Catalogue of Microorganisms (GCM) 10K type strain sequencing project: providing services to taxonomists for standard genome sequencing and annotation.</title>
        <authorList>
            <consortium name="The Broad Institute Genomics Platform"/>
            <consortium name="The Broad Institute Genome Sequencing Center for Infectious Disease"/>
            <person name="Wu L."/>
            <person name="Ma J."/>
        </authorList>
    </citation>
    <scope>NUCLEOTIDE SEQUENCE [LARGE SCALE GENOMIC DNA]</scope>
    <source>
        <strain evidence="12">CCM 8778</strain>
    </source>
</reference>
<keyword evidence="5" id="KW-0285">Flavoprotein</keyword>
<dbReference type="EMBL" id="BMDE01000002">
    <property type="protein sequence ID" value="GGH90727.1"/>
    <property type="molecule type" value="Genomic_DNA"/>
</dbReference>
<feature type="domain" description="Rubredoxin binding" evidence="10">
    <location>
        <begin position="313"/>
        <end position="383"/>
    </location>
</feature>
<dbReference type="Gene3D" id="3.30.390.120">
    <property type="match status" value="1"/>
</dbReference>
<comment type="subcellular location">
    <subcellularLocation>
        <location evidence="2">Cytoplasm</location>
    </subcellularLocation>
</comment>
<dbReference type="InterPro" id="IPR041364">
    <property type="entry name" value="Rbx-bd"/>
</dbReference>
<dbReference type="PRINTS" id="PR00368">
    <property type="entry name" value="FADPNR"/>
</dbReference>
<dbReference type="InterPro" id="IPR036188">
    <property type="entry name" value="FAD/NAD-bd_sf"/>
</dbReference>
<evidence type="ECO:0000256" key="6">
    <source>
        <dbReference type="ARBA" id="ARBA00022827"/>
    </source>
</evidence>
<evidence type="ECO:0000256" key="2">
    <source>
        <dbReference type="ARBA" id="ARBA00004496"/>
    </source>
</evidence>
<dbReference type="PANTHER" id="PTHR43429">
    <property type="entry name" value="PYRIDINE NUCLEOTIDE-DISULFIDE OXIDOREDUCTASE DOMAIN-CONTAINING"/>
    <property type="match status" value="1"/>
</dbReference>
<dbReference type="Pfam" id="PF18113">
    <property type="entry name" value="Rbx_binding"/>
    <property type="match status" value="1"/>
</dbReference>
<organism evidence="11 12">
    <name type="scientific">Pseudomonas fluvialis</name>
    <dbReference type="NCBI Taxonomy" id="1793966"/>
    <lineage>
        <taxon>Bacteria</taxon>
        <taxon>Pseudomonadati</taxon>
        <taxon>Pseudomonadota</taxon>
        <taxon>Gammaproteobacteria</taxon>
        <taxon>Pseudomonadales</taxon>
        <taxon>Pseudomonadaceae</taxon>
        <taxon>Pseudomonas</taxon>
    </lineage>
</organism>
<comment type="caution">
    <text evidence="11">The sequence shown here is derived from an EMBL/GenBank/DDBJ whole genome shotgun (WGS) entry which is preliminary data.</text>
</comment>
<accession>A0ABQ2AHL7</accession>
<dbReference type="RefSeq" id="WP_093986508.1">
    <property type="nucleotide sequence ID" value="NZ_BMDE01000002.1"/>
</dbReference>
<evidence type="ECO:0000313" key="12">
    <source>
        <dbReference type="Proteomes" id="UP000655550"/>
    </source>
</evidence>
<sequence length="388" mass="41143">MTATGPAHAPLVIVGSGLAGYQLAREWRKLDSQTPLLIISQDDARAYAKPMLSTGLAKDKSAEQLVQAEAGAMAEQLKAQIRSHTQVTAIDPAQRQLWLGNECLTYRDLVLACGAEALRPDLPGDAADCLFTVNDLQDYARFRQALHGKQRVLILGAGLIGCEFANDLLLGGYQPCLVAPAPQVMPGLLPAPSASCVQEALAAAGAEFHLGRQLVRLEHARSGLCASLDDGRQLHADLLLAAIGLRPRTRLASQAGLAVGRGIQVDRLLHSSQPHIYALGDCAEVAGHSLLYVMPLMAAARALARTLAGEPTQVSYGAMPITVKTPACPLLVAPPSGEQPGQWQFTGQAPDLRGEYRSRDGRLLGYALCGSAVQDKLALNRELPALLA</sequence>
<name>A0ABQ2AHL7_9PSED</name>
<evidence type="ECO:0000256" key="8">
    <source>
        <dbReference type="ARBA" id="ARBA00023027"/>
    </source>
</evidence>
<evidence type="ECO:0000256" key="3">
    <source>
        <dbReference type="ARBA" id="ARBA00006442"/>
    </source>
</evidence>
<feature type="domain" description="FAD/NAD(P)-binding" evidence="9">
    <location>
        <begin position="11"/>
        <end position="286"/>
    </location>
</feature>
<dbReference type="InterPro" id="IPR050260">
    <property type="entry name" value="FAD-bd_OxRdtase"/>
</dbReference>